<name>E4XLM2_OIKDI</name>
<dbReference type="Proteomes" id="UP000001307">
    <property type="component" value="Unassembled WGS sequence"/>
</dbReference>
<dbReference type="Gene3D" id="3.30.160.60">
    <property type="entry name" value="Classic Zinc Finger"/>
    <property type="match status" value="1"/>
</dbReference>
<feature type="region of interest" description="Disordered" evidence="9">
    <location>
        <begin position="60"/>
        <end position="79"/>
    </location>
</feature>
<organism evidence="11">
    <name type="scientific">Oikopleura dioica</name>
    <name type="common">Tunicate</name>
    <dbReference type="NCBI Taxonomy" id="34765"/>
    <lineage>
        <taxon>Eukaryota</taxon>
        <taxon>Metazoa</taxon>
        <taxon>Chordata</taxon>
        <taxon>Tunicata</taxon>
        <taxon>Appendicularia</taxon>
        <taxon>Copelata</taxon>
        <taxon>Oikopleuridae</taxon>
        <taxon>Oikopleura</taxon>
    </lineage>
</organism>
<keyword evidence="2" id="KW-0479">Metal-binding</keyword>
<dbReference type="InterPro" id="IPR036236">
    <property type="entry name" value="Znf_C2H2_sf"/>
</dbReference>
<feature type="domain" description="C2H2-type" evidence="10">
    <location>
        <begin position="191"/>
        <end position="220"/>
    </location>
</feature>
<evidence type="ECO:0000256" key="8">
    <source>
        <dbReference type="PROSITE-ProRule" id="PRU00042"/>
    </source>
</evidence>
<evidence type="ECO:0000259" key="10">
    <source>
        <dbReference type="PROSITE" id="PS50157"/>
    </source>
</evidence>
<dbReference type="Pfam" id="PF00096">
    <property type="entry name" value="zf-C2H2"/>
    <property type="match status" value="2"/>
</dbReference>
<proteinExistence type="predicted"/>
<dbReference type="OrthoDB" id="6077919at2759"/>
<dbReference type="PANTHER" id="PTHR46179">
    <property type="entry name" value="ZINC FINGER PROTEIN"/>
    <property type="match status" value="1"/>
</dbReference>
<keyword evidence="6" id="KW-0804">Transcription</keyword>
<evidence type="ECO:0000256" key="9">
    <source>
        <dbReference type="SAM" id="MobiDB-lite"/>
    </source>
</evidence>
<feature type="domain" description="C2H2-type" evidence="10">
    <location>
        <begin position="248"/>
        <end position="276"/>
    </location>
</feature>
<keyword evidence="3 8" id="KW-0863">Zinc-finger</keyword>
<dbReference type="InParanoid" id="E4XLM2"/>
<evidence type="ECO:0000256" key="5">
    <source>
        <dbReference type="ARBA" id="ARBA00023015"/>
    </source>
</evidence>
<dbReference type="GO" id="GO:0008270">
    <property type="term" value="F:zinc ion binding"/>
    <property type="evidence" value="ECO:0007669"/>
    <property type="project" value="UniProtKB-KW"/>
</dbReference>
<dbReference type="InterPro" id="IPR013087">
    <property type="entry name" value="Znf_C2H2_type"/>
</dbReference>
<keyword evidence="7" id="KW-0539">Nucleus</keyword>
<dbReference type="AlphaFoldDB" id="E4XLM2"/>
<dbReference type="EMBL" id="FN653071">
    <property type="protein sequence ID" value="CBY10937.1"/>
    <property type="molecule type" value="Genomic_DNA"/>
</dbReference>
<sequence>MGAVKKHDRLVKKYLKKTGRLKTLKELEKSLDRKQKKDARKPIKLSFVIKKAPEKVKVEKAQDFSAKKPQTKVRKEPEEKKTVSIPENFIKIAKKFGLPEEHLEFFYTNRDSFQWESKDKTYIHCTAVGCKHTVKISPLCLVDHMITAHNYRDIPCDKINCSYIAYSQKNLALHTIGFHGHGVKPTDFANHTCPYLTCKVSFRFPAQLRRHLNVHENRVLSCNYCLYRNVDSIKVQSHLMIHFQIKRFNCEICSRKFSTSAHLGVHHKRAHSTDDFVCVDCTFATAKRHTLYKHRKSCKERLKHSRIL</sequence>
<comment type="subcellular location">
    <subcellularLocation>
        <location evidence="1">Nucleus</location>
    </subcellularLocation>
</comment>
<evidence type="ECO:0000256" key="4">
    <source>
        <dbReference type="ARBA" id="ARBA00022833"/>
    </source>
</evidence>
<evidence type="ECO:0000313" key="11">
    <source>
        <dbReference type="EMBL" id="CBY10937.1"/>
    </source>
</evidence>
<protein>
    <recommendedName>
        <fullName evidence="10">C2H2-type domain-containing protein</fullName>
    </recommendedName>
</protein>
<dbReference type="PANTHER" id="PTHR46179:SF13">
    <property type="entry name" value="C2H2-TYPE DOMAIN-CONTAINING PROTEIN"/>
    <property type="match status" value="1"/>
</dbReference>
<gene>
    <name evidence="11" type="ORF">GSOID_T00014613001</name>
</gene>
<dbReference type="PROSITE" id="PS50157">
    <property type="entry name" value="ZINC_FINGER_C2H2_2"/>
    <property type="match status" value="2"/>
</dbReference>
<reference evidence="11" key="1">
    <citation type="journal article" date="2010" name="Science">
        <title>Plasticity of animal genome architecture unmasked by rapid evolution of a pelagic tunicate.</title>
        <authorList>
            <person name="Denoeud F."/>
            <person name="Henriet S."/>
            <person name="Mungpakdee S."/>
            <person name="Aury J.M."/>
            <person name="Da Silva C."/>
            <person name="Brinkmann H."/>
            <person name="Mikhaleva J."/>
            <person name="Olsen L.C."/>
            <person name="Jubin C."/>
            <person name="Canestro C."/>
            <person name="Bouquet J.M."/>
            <person name="Danks G."/>
            <person name="Poulain J."/>
            <person name="Campsteijn C."/>
            <person name="Adamski M."/>
            <person name="Cross I."/>
            <person name="Yadetie F."/>
            <person name="Muffato M."/>
            <person name="Louis A."/>
            <person name="Butcher S."/>
            <person name="Tsagkogeorga G."/>
            <person name="Konrad A."/>
            <person name="Singh S."/>
            <person name="Jensen M.F."/>
            <person name="Cong E.H."/>
            <person name="Eikeseth-Otteraa H."/>
            <person name="Noel B."/>
            <person name="Anthouard V."/>
            <person name="Porcel B.M."/>
            <person name="Kachouri-Lafond R."/>
            <person name="Nishino A."/>
            <person name="Ugolini M."/>
            <person name="Chourrout P."/>
            <person name="Nishida H."/>
            <person name="Aasland R."/>
            <person name="Huzurbazar S."/>
            <person name="Westhof E."/>
            <person name="Delsuc F."/>
            <person name="Lehrach H."/>
            <person name="Reinhardt R."/>
            <person name="Weissenbach J."/>
            <person name="Roy S.W."/>
            <person name="Artiguenave F."/>
            <person name="Postlethwait J.H."/>
            <person name="Manak J.R."/>
            <person name="Thompson E.M."/>
            <person name="Jaillon O."/>
            <person name="Du Pasquier L."/>
            <person name="Boudinot P."/>
            <person name="Liberles D.A."/>
            <person name="Volff J.N."/>
            <person name="Philippe H."/>
            <person name="Lenhard B."/>
            <person name="Roest Crollius H."/>
            <person name="Wincker P."/>
            <person name="Chourrout D."/>
        </authorList>
    </citation>
    <scope>NUCLEOTIDE SEQUENCE [LARGE SCALE GENOMIC DNA]</scope>
</reference>
<evidence type="ECO:0000256" key="2">
    <source>
        <dbReference type="ARBA" id="ARBA00022723"/>
    </source>
</evidence>
<evidence type="ECO:0000313" key="12">
    <source>
        <dbReference type="Proteomes" id="UP000001307"/>
    </source>
</evidence>
<dbReference type="PROSITE" id="PS00028">
    <property type="entry name" value="ZINC_FINGER_C2H2_1"/>
    <property type="match status" value="2"/>
</dbReference>
<keyword evidence="4" id="KW-0862">Zinc</keyword>
<evidence type="ECO:0000256" key="6">
    <source>
        <dbReference type="ARBA" id="ARBA00023163"/>
    </source>
</evidence>
<evidence type="ECO:0000256" key="1">
    <source>
        <dbReference type="ARBA" id="ARBA00004123"/>
    </source>
</evidence>
<keyword evidence="12" id="KW-1185">Reference proteome</keyword>
<dbReference type="GO" id="GO:0005634">
    <property type="term" value="C:nucleus"/>
    <property type="evidence" value="ECO:0007669"/>
    <property type="project" value="UniProtKB-SubCell"/>
</dbReference>
<dbReference type="InterPro" id="IPR051061">
    <property type="entry name" value="Zinc_finger_trans_reg"/>
</dbReference>
<dbReference type="SUPFAM" id="SSF57667">
    <property type="entry name" value="beta-beta-alpha zinc fingers"/>
    <property type="match status" value="1"/>
</dbReference>
<dbReference type="GO" id="GO:0006357">
    <property type="term" value="P:regulation of transcription by RNA polymerase II"/>
    <property type="evidence" value="ECO:0007669"/>
    <property type="project" value="TreeGrafter"/>
</dbReference>
<accession>E4XLM2</accession>
<evidence type="ECO:0000256" key="7">
    <source>
        <dbReference type="ARBA" id="ARBA00023242"/>
    </source>
</evidence>
<keyword evidence="5" id="KW-0805">Transcription regulation</keyword>
<evidence type="ECO:0000256" key="3">
    <source>
        <dbReference type="ARBA" id="ARBA00022771"/>
    </source>
</evidence>
<dbReference type="SMART" id="SM00355">
    <property type="entry name" value="ZnF_C2H2"/>
    <property type="match status" value="6"/>
</dbReference>